<dbReference type="OrthoDB" id="2655635at2"/>
<gene>
    <name evidence="2" type="ORF">PIL02S_00390</name>
</gene>
<keyword evidence="1" id="KW-0812">Transmembrane</keyword>
<evidence type="ECO:0000256" key="1">
    <source>
        <dbReference type="SAM" id="Phobius"/>
    </source>
</evidence>
<organism evidence="2 3">
    <name type="scientific">Paenibacillus illinoisensis</name>
    <dbReference type="NCBI Taxonomy" id="59845"/>
    <lineage>
        <taxon>Bacteria</taxon>
        <taxon>Bacillati</taxon>
        <taxon>Bacillota</taxon>
        <taxon>Bacilli</taxon>
        <taxon>Bacillales</taxon>
        <taxon>Paenibacillaceae</taxon>
        <taxon>Paenibacillus</taxon>
    </lineage>
</organism>
<proteinExistence type="predicted"/>
<feature type="transmembrane region" description="Helical" evidence="1">
    <location>
        <begin position="47"/>
        <end position="70"/>
    </location>
</feature>
<dbReference type="EMBL" id="PRLG01000002">
    <property type="protein sequence ID" value="PYY31299.1"/>
    <property type="molecule type" value="Genomic_DNA"/>
</dbReference>
<dbReference type="Proteomes" id="UP000247459">
    <property type="component" value="Unassembled WGS sequence"/>
</dbReference>
<name>A0A2W0CK49_9BACL</name>
<sequence length="104" mass="11886">MKNAKVAYSLFFFNAVYLITLLGYPVVLMLCVFMFDAPTSHDYVSNYITVYIMASYPVAVLLSLSCWFFYHVRKFKWALVIGNLLLFWVAAIILVGIASSFVSF</sequence>
<evidence type="ECO:0000313" key="3">
    <source>
        <dbReference type="Proteomes" id="UP000247459"/>
    </source>
</evidence>
<reference evidence="2 3" key="1">
    <citation type="submission" date="2018-01" db="EMBL/GenBank/DDBJ databases">
        <title>Genome sequence of the PGP bacterium Paenibacillus illinoisensis E3.</title>
        <authorList>
            <person name="Rolli E."/>
            <person name="Marasco R."/>
            <person name="Bessem C."/>
            <person name="Michoud G."/>
            <person name="Gaiarsa S."/>
            <person name="Borin S."/>
            <person name="Daffonchio D."/>
        </authorList>
    </citation>
    <scope>NUCLEOTIDE SEQUENCE [LARGE SCALE GENOMIC DNA]</scope>
    <source>
        <strain evidence="2 3">E3</strain>
    </source>
</reference>
<evidence type="ECO:0000313" key="2">
    <source>
        <dbReference type="EMBL" id="PYY31299.1"/>
    </source>
</evidence>
<keyword evidence="1" id="KW-1133">Transmembrane helix</keyword>
<feature type="transmembrane region" description="Helical" evidence="1">
    <location>
        <begin position="12"/>
        <end position="35"/>
    </location>
</feature>
<feature type="transmembrane region" description="Helical" evidence="1">
    <location>
        <begin position="77"/>
        <end position="102"/>
    </location>
</feature>
<dbReference type="RefSeq" id="WP_110755888.1">
    <property type="nucleotide sequence ID" value="NZ_PRLG01000002.1"/>
</dbReference>
<protein>
    <submittedName>
        <fullName evidence="2">Uncharacterized protein</fullName>
    </submittedName>
</protein>
<keyword evidence="1" id="KW-0472">Membrane</keyword>
<comment type="caution">
    <text evidence="2">The sequence shown here is derived from an EMBL/GenBank/DDBJ whole genome shotgun (WGS) entry which is preliminary data.</text>
</comment>
<accession>A0A2W0CK49</accession>
<dbReference type="AlphaFoldDB" id="A0A2W0CK49"/>